<dbReference type="PANTHER" id="PTHR48228">
    <property type="entry name" value="SUCCINYL-COA--D-CITRAMALATE COA-TRANSFERASE"/>
    <property type="match status" value="1"/>
</dbReference>
<proteinExistence type="inferred from homology"/>
<dbReference type="RefSeq" id="WP_101830574.1">
    <property type="nucleotide sequence ID" value="NZ_FZMO01000053.1"/>
</dbReference>
<dbReference type="InterPro" id="IPR023606">
    <property type="entry name" value="CoA-Trfase_III_dom_1_sf"/>
</dbReference>
<dbReference type="PANTHER" id="PTHR48228:SF5">
    <property type="entry name" value="ALPHA-METHYLACYL-COA RACEMASE"/>
    <property type="match status" value="1"/>
</dbReference>
<reference evidence="4 5" key="1">
    <citation type="submission" date="2017-06" db="EMBL/GenBank/DDBJ databases">
        <authorList>
            <person name="Kim H.J."/>
            <person name="Triplett B.A."/>
        </authorList>
    </citation>
    <scope>NUCLEOTIDE SEQUENCE [LARGE SCALE GENOMIC DNA]</scope>
    <source>
        <strain evidence="4">FRACA_ARgP5</strain>
    </source>
</reference>
<keyword evidence="2" id="KW-0413">Isomerase</keyword>
<evidence type="ECO:0000313" key="5">
    <source>
        <dbReference type="Proteomes" id="UP000234331"/>
    </source>
</evidence>
<dbReference type="Proteomes" id="UP000234331">
    <property type="component" value="Unassembled WGS sequence"/>
</dbReference>
<organism evidence="4 5">
    <name type="scientific">Frankia canadensis</name>
    <dbReference type="NCBI Taxonomy" id="1836972"/>
    <lineage>
        <taxon>Bacteria</taxon>
        <taxon>Bacillati</taxon>
        <taxon>Actinomycetota</taxon>
        <taxon>Actinomycetes</taxon>
        <taxon>Frankiales</taxon>
        <taxon>Frankiaceae</taxon>
        <taxon>Frankia</taxon>
    </lineage>
</organism>
<dbReference type="GO" id="GO:0016853">
    <property type="term" value="F:isomerase activity"/>
    <property type="evidence" value="ECO:0007669"/>
    <property type="project" value="UniProtKB-KW"/>
</dbReference>
<feature type="region of interest" description="Disordered" evidence="3">
    <location>
        <begin position="337"/>
        <end position="363"/>
    </location>
</feature>
<dbReference type="EMBL" id="FZMO01000053">
    <property type="protein sequence ID" value="SNQ46577.1"/>
    <property type="molecule type" value="Genomic_DNA"/>
</dbReference>
<evidence type="ECO:0000313" key="4">
    <source>
        <dbReference type="EMBL" id="SNQ46577.1"/>
    </source>
</evidence>
<dbReference type="FunFam" id="3.30.1540.10:FF:000004">
    <property type="entry name" value="Probable alpha-methylacyl-CoA racemase mcr"/>
    <property type="match status" value="1"/>
</dbReference>
<comment type="similarity">
    <text evidence="1">Belongs to the CoA-transferase III family.</text>
</comment>
<dbReference type="InterPro" id="IPR044855">
    <property type="entry name" value="CoA-Trfase_III_dom3_sf"/>
</dbReference>
<gene>
    <name evidence="4" type="ORF">FRACA_1460014</name>
</gene>
<dbReference type="InterPro" id="IPR050509">
    <property type="entry name" value="CoA-transferase_III"/>
</dbReference>
<name>A0A2I2KLN7_9ACTN</name>
<dbReference type="Gene3D" id="3.40.50.10540">
    <property type="entry name" value="Crotonobetainyl-coa:carnitine coa-transferase, domain 1"/>
    <property type="match status" value="1"/>
</dbReference>
<dbReference type="Pfam" id="PF02515">
    <property type="entry name" value="CoA_transf_3"/>
    <property type="match status" value="1"/>
</dbReference>
<dbReference type="OrthoDB" id="9797653at2"/>
<keyword evidence="5" id="KW-1185">Reference proteome</keyword>
<dbReference type="InterPro" id="IPR003673">
    <property type="entry name" value="CoA-Trfase_fam_III"/>
</dbReference>
<evidence type="ECO:0000256" key="3">
    <source>
        <dbReference type="SAM" id="MobiDB-lite"/>
    </source>
</evidence>
<evidence type="ECO:0000256" key="1">
    <source>
        <dbReference type="ARBA" id="ARBA00008383"/>
    </source>
</evidence>
<protein>
    <submittedName>
        <fullName evidence="4">L-carnitine dehydratase/bile acid-inducible protein F</fullName>
    </submittedName>
</protein>
<sequence>MTNAATDPTPPGPLAGVRVVELAGIGPIQLACTLMADLGAEVVRVERPGGQVWAPPEREVMHRSRPSVAVNLGQPGGAEVVLRLVERADVLVEAFRPGVAERLGVGPDVCVARNPRLVYSRMTGWGQEGPLAPRAGHDINYLAVTGALHAIGRRGEAPVPPLNLVADFGGGAMFLVVGVLGALLERERSGRGQVVDAAMVDGASYLMAMAYGALANGMWADERGANLLDGAAPFYDTYRCADGRYVAVGAMEPQFFAALVRTLELADVPAQHDQAGWPRMRAMFTEAFAARTRDEWAEVFTDVDACVSPVMSMSEAPAGDHLAARGTFTEAFGVMQPQPAPRLSRTPGRIGPAPTAPGADSRTELARWGFAKDEIDGLIAEGVVHEARTKAADQD</sequence>
<accession>A0A2I2KLN7</accession>
<dbReference type="Gene3D" id="3.30.1540.10">
    <property type="entry name" value="formyl-coa transferase, domain 3"/>
    <property type="match status" value="1"/>
</dbReference>
<evidence type="ECO:0000256" key="2">
    <source>
        <dbReference type="ARBA" id="ARBA00023235"/>
    </source>
</evidence>
<dbReference type="AlphaFoldDB" id="A0A2I2KLN7"/>
<dbReference type="SUPFAM" id="SSF89796">
    <property type="entry name" value="CoA-transferase family III (CaiB/BaiF)"/>
    <property type="match status" value="1"/>
</dbReference>